<sequence length="247" mass="27285">MATNKVFIFSLLAIFMVESRTLTDILEKNKPTIAEASSSLKADSVMVNHSKLNGALPRNLRPDALLIKDTKPTSSSKPIRTTDATPTSVANSMMMTSLEPVTNYSQSSVLEEDTKSGEELAEYIKSTQVINQHEGTATTETELTPPVSVSTSTMISSQAESMNYTQSSVIEEFPETNTVPRAIGSHVFFGKSEMYNMTTDEYYNQIYPTHNCDVFLIGKLLKVADTPHNRMVFAKFAEEDTDSCKIP</sequence>
<dbReference type="Proteomes" id="UP001237642">
    <property type="component" value="Unassembled WGS sequence"/>
</dbReference>
<reference evidence="2" key="2">
    <citation type="submission" date="2023-05" db="EMBL/GenBank/DDBJ databases">
        <authorList>
            <person name="Schelkunov M.I."/>
        </authorList>
    </citation>
    <scope>NUCLEOTIDE SEQUENCE</scope>
    <source>
        <strain evidence="2">Hsosn_3</strain>
        <tissue evidence="2">Leaf</tissue>
    </source>
</reference>
<reference evidence="2" key="1">
    <citation type="submission" date="2023-02" db="EMBL/GenBank/DDBJ databases">
        <title>Genome of toxic invasive species Heracleum sosnowskyi carries increased number of genes despite the absence of recent whole-genome duplications.</title>
        <authorList>
            <person name="Schelkunov M."/>
            <person name="Shtratnikova V."/>
            <person name="Makarenko M."/>
            <person name="Klepikova A."/>
            <person name="Omelchenko D."/>
            <person name="Novikova G."/>
            <person name="Obukhova E."/>
            <person name="Bogdanov V."/>
            <person name="Penin A."/>
            <person name="Logacheva M."/>
        </authorList>
    </citation>
    <scope>NUCLEOTIDE SEQUENCE</scope>
    <source>
        <strain evidence="2">Hsosn_3</strain>
        <tissue evidence="2">Leaf</tissue>
    </source>
</reference>
<comment type="caution">
    <text evidence="2">The sequence shown here is derived from an EMBL/GenBank/DDBJ whole genome shotgun (WGS) entry which is preliminary data.</text>
</comment>
<protein>
    <submittedName>
        <fullName evidence="2">Uncharacterized protein</fullName>
    </submittedName>
</protein>
<dbReference type="AlphaFoldDB" id="A0AAD8HKU9"/>
<dbReference type="EMBL" id="JAUIZM010000008">
    <property type="protein sequence ID" value="KAK1368501.1"/>
    <property type="molecule type" value="Genomic_DNA"/>
</dbReference>
<organism evidence="2 3">
    <name type="scientific">Heracleum sosnowskyi</name>
    <dbReference type="NCBI Taxonomy" id="360622"/>
    <lineage>
        <taxon>Eukaryota</taxon>
        <taxon>Viridiplantae</taxon>
        <taxon>Streptophyta</taxon>
        <taxon>Embryophyta</taxon>
        <taxon>Tracheophyta</taxon>
        <taxon>Spermatophyta</taxon>
        <taxon>Magnoliopsida</taxon>
        <taxon>eudicotyledons</taxon>
        <taxon>Gunneridae</taxon>
        <taxon>Pentapetalae</taxon>
        <taxon>asterids</taxon>
        <taxon>campanulids</taxon>
        <taxon>Apiales</taxon>
        <taxon>Apiaceae</taxon>
        <taxon>Apioideae</taxon>
        <taxon>apioid superclade</taxon>
        <taxon>Tordylieae</taxon>
        <taxon>Tordyliinae</taxon>
        <taxon>Heracleum</taxon>
    </lineage>
</organism>
<name>A0AAD8HKU9_9APIA</name>
<keyword evidence="3" id="KW-1185">Reference proteome</keyword>
<keyword evidence="1" id="KW-0732">Signal</keyword>
<feature type="chain" id="PRO_5042008476" evidence="1">
    <location>
        <begin position="24"/>
        <end position="247"/>
    </location>
</feature>
<evidence type="ECO:0000256" key="1">
    <source>
        <dbReference type="SAM" id="SignalP"/>
    </source>
</evidence>
<evidence type="ECO:0000313" key="2">
    <source>
        <dbReference type="EMBL" id="KAK1368501.1"/>
    </source>
</evidence>
<gene>
    <name evidence="2" type="ORF">POM88_034593</name>
</gene>
<proteinExistence type="predicted"/>
<accession>A0AAD8HKU9</accession>
<feature type="signal peptide" evidence="1">
    <location>
        <begin position="1"/>
        <end position="23"/>
    </location>
</feature>
<evidence type="ECO:0000313" key="3">
    <source>
        <dbReference type="Proteomes" id="UP001237642"/>
    </source>
</evidence>